<keyword evidence="1" id="KW-0547">Nucleotide-binding</keyword>
<evidence type="ECO:0000256" key="1">
    <source>
        <dbReference type="HAMAP-Rule" id="MF_00691"/>
    </source>
</evidence>
<dbReference type="AlphaFoldDB" id="A0A0T5X9G3"/>
<dbReference type="NCBIfam" id="NF003816">
    <property type="entry name" value="PRK05406.1-5"/>
    <property type="match status" value="1"/>
</dbReference>
<dbReference type="eggNOG" id="COG1540">
    <property type="taxonomic scope" value="Bacteria"/>
</dbReference>
<accession>A0A0T5X9G3</accession>
<dbReference type="GO" id="GO:0005524">
    <property type="term" value="F:ATP binding"/>
    <property type="evidence" value="ECO:0007669"/>
    <property type="project" value="UniProtKB-UniRule"/>
</dbReference>
<evidence type="ECO:0000313" key="2">
    <source>
        <dbReference type="EMBL" id="KRT35016.1"/>
    </source>
</evidence>
<dbReference type="EMBL" id="ACJX03000001">
    <property type="protein sequence ID" value="KRT35016.1"/>
    <property type="molecule type" value="Genomic_DNA"/>
</dbReference>
<comment type="function">
    <text evidence="1">Catalyzes the cleavage of 5-oxoproline to form L-glutamate coupled to the hydrolysis of ATP to ADP and inorganic phosphate.</text>
</comment>
<dbReference type="Proteomes" id="UP000005273">
    <property type="component" value="Unassembled WGS sequence"/>
</dbReference>
<dbReference type="GO" id="GO:0017168">
    <property type="term" value="F:5-oxoprolinase (ATP-hydrolyzing) activity"/>
    <property type="evidence" value="ECO:0007669"/>
    <property type="project" value="UniProtKB-UniRule"/>
</dbReference>
<organism evidence="2 3">
    <name type="scientific">Acetomicrobium hydrogeniformans ATCC BAA-1850</name>
    <dbReference type="NCBI Taxonomy" id="592015"/>
    <lineage>
        <taxon>Bacteria</taxon>
        <taxon>Thermotogati</taxon>
        <taxon>Synergistota</taxon>
        <taxon>Synergistia</taxon>
        <taxon>Synergistales</taxon>
        <taxon>Acetomicrobiaceae</taxon>
        <taxon>Acetomicrobium</taxon>
    </lineage>
</organism>
<dbReference type="NCBIfam" id="NF003814">
    <property type="entry name" value="PRK05406.1-3"/>
    <property type="match status" value="1"/>
</dbReference>
<keyword evidence="1" id="KW-0378">Hydrolase</keyword>
<keyword evidence="3" id="KW-1185">Reference proteome</keyword>
<dbReference type="Gene3D" id="3.20.20.370">
    <property type="entry name" value="Glycoside hydrolase/deacetylase"/>
    <property type="match status" value="1"/>
</dbReference>
<proteinExistence type="inferred from homology"/>
<dbReference type="EC" id="3.5.2.9" evidence="1"/>
<comment type="subunit">
    <text evidence="1">Forms a complex composed of PxpA, PxpB and PxpC.</text>
</comment>
<protein>
    <recommendedName>
        <fullName evidence="1">5-oxoprolinase subunit A</fullName>
        <shortName evidence="1">5-OPase subunit A</shortName>
        <ecNumber evidence="1">3.5.2.9</ecNumber>
    </recommendedName>
    <alternativeName>
        <fullName evidence="1">5-oxoprolinase (ATP-hydrolyzing) subunit A</fullName>
    </alternativeName>
</protein>
<comment type="caution">
    <text evidence="2">The sequence shown here is derived from an EMBL/GenBank/DDBJ whole genome shotgun (WGS) entry which is preliminary data.</text>
</comment>
<gene>
    <name evidence="1" type="primary">pxpA</name>
    <name evidence="2" type="ORF">HMPREF1705_04276</name>
</gene>
<name>A0A0T5X9G3_9BACT</name>
<reference evidence="3" key="1">
    <citation type="submission" date="2012-09" db="EMBL/GenBank/DDBJ databases">
        <authorList>
            <person name="Weinstock G."/>
            <person name="Sodergren E."/>
            <person name="Clifton S."/>
            <person name="Fulton L."/>
            <person name="Fulton B."/>
            <person name="Courtney L."/>
            <person name="Fronick C."/>
            <person name="Harrison M."/>
            <person name="Strong C."/>
            <person name="Farmer C."/>
            <person name="Delehaunty K."/>
            <person name="Markovic C."/>
            <person name="Hall O."/>
            <person name="Minx P."/>
            <person name="Tomlinson C."/>
            <person name="Mitreva M."/>
            <person name="Nelson J."/>
            <person name="Hou S."/>
            <person name="Wollam A."/>
            <person name="Pepin K.H."/>
            <person name="Johnson M."/>
            <person name="Bhonagiri V."/>
            <person name="Nash W.E."/>
            <person name="Suruliraj S."/>
            <person name="Warren W."/>
            <person name="Chinwalla A."/>
            <person name="Mardis E.R."/>
            <person name="Wilson R.K."/>
        </authorList>
    </citation>
    <scope>NUCLEOTIDE SEQUENCE [LARGE SCALE GENOMIC DNA]</scope>
    <source>
        <strain evidence="3">OS1</strain>
    </source>
</reference>
<dbReference type="PANTHER" id="PTHR30292">
    <property type="entry name" value="UNCHARACTERIZED PROTEIN YBGL-RELATED"/>
    <property type="match status" value="1"/>
</dbReference>
<dbReference type="HAMAP" id="MF_00691">
    <property type="entry name" value="PxpA"/>
    <property type="match status" value="1"/>
</dbReference>
<dbReference type="PANTHER" id="PTHR30292:SF0">
    <property type="entry name" value="5-OXOPROLINASE SUBUNIT A"/>
    <property type="match status" value="1"/>
</dbReference>
<keyword evidence="1" id="KW-0067">ATP-binding</keyword>
<dbReference type="Pfam" id="PF03746">
    <property type="entry name" value="LamB_YcsF"/>
    <property type="match status" value="1"/>
</dbReference>
<dbReference type="RefSeq" id="WP_009202332.1">
    <property type="nucleotide sequence ID" value="NZ_ACJX03000001.1"/>
</dbReference>
<sequence length="257" mass="27228">MYAIDLNSDLGESFGAWKMGNDDAVLQFVSSANIACGFHAGDPVVLLSTVRAAKEKDVAIGAHPGYPDLIGFGRRNMDVTPDEVYAYTLYQIGAVQAACHAVGAKLQHVKAHGALYNQAAKNRALAVAIAQAVKDAGEGLILLGLANSEFDKAAAEVGVPYAAEAFADRAYQADGTLVPRKVQGSMIHDVSLAVARVVRMVKEGKVETIDGHVIDLKPHSICLHGDSPKAVQMATEIRKGLEAAGIEIMPISEVIRR</sequence>
<dbReference type="STRING" id="592015.HMPREF1705_04276"/>
<dbReference type="OrthoDB" id="9773478at2"/>
<comment type="similarity">
    <text evidence="1">Belongs to the LamB/PxpA family.</text>
</comment>
<evidence type="ECO:0000313" key="3">
    <source>
        <dbReference type="Proteomes" id="UP000005273"/>
    </source>
</evidence>
<comment type="catalytic activity">
    <reaction evidence="1">
        <text>5-oxo-L-proline + ATP + 2 H2O = L-glutamate + ADP + phosphate + H(+)</text>
        <dbReference type="Rhea" id="RHEA:10348"/>
        <dbReference type="ChEBI" id="CHEBI:15377"/>
        <dbReference type="ChEBI" id="CHEBI:15378"/>
        <dbReference type="ChEBI" id="CHEBI:29985"/>
        <dbReference type="ChEBI" id="CHEBI:30616"/>
        <dbReference type="ChEBI" id="CHEBI:43474"/>
        <dbReference type="ChEBI" id="CHEBI:58402"/>
        <dbReference type="ChEBI" id="CHEBI:456216"/>
        <dbReference type="EC" id="3.5.2.9"/>
    </reaction>
</comment>
<dbReference type="CDD" id="cd10787">
    <property type="entry name" value="LamB_YcsF_like"/>
    <property type="match status" value="1"/>
</dbReference>
<dbReference type="GO" id="GO:0005975">
    <property type="term" value="P:carbohydrate metabolic process"/>
    <property type="evidence" value="ECO:0007669"/>
    <property type="project" value="InterPro"/>
</dbReference>
<dbReference type="InterPro" id="IPR011330">
    <property type="entry name" value="Glyco_hydro/deAcase_b/a-brl"/>
</dbReference>
<dbReference type="InterPro" id="IPR005501">
    <property type="entry name" value="LamB/YcsF/PxpA-like"/>
</dbReference>
<dbReference type="SUPFAM" id="SSF88713">
    <property type="entry name" value="Glycoside hydrolase/deacetylase"/>
    <property type="match status" value="1"/>
</dbReference>